<name>A0A931B0S2_9ACTN</name>
<evidence type="ECO:0000256" key="1">
    <source>
        <dbReference type="SAM" id="SignalP"/>
    </source>
</evidence>
<dbReference type="Proteomes" id="UP000657385">
    <property type="component" value="Unassembled WGS sequence"/>
</dbReference>
<protein>
    <submittedName>
        <fullName evidence="2">Uncharacterized protein</fullName>
    </submittedName>
</protein>
<dbReference type="RefSeq" id="WP_196192208.1">
    <property type="nucleotide sequence ID" value="NZ_JADPRT010000001.1"/>
</dbReference>
<reference evidence="2" key="1">
    <citation type="submission" date="2020-11" db="EMBL/GenBank/DDBJ databases">
        <title>Isolation and identification of active actinomycetes.</title>
        <authorList>
            <person name="Yu B."/>
        </authorList>
    </citation>
    <scope>NUCLEOTIDE SEQUENCE</scope>
    <source>
        <strain evidence="2">NEAU-YB345</strain>
    </source>
</reference>
<feature type="chain" id="PRO_5038607655" evidence="1">
    <location>
        <begin position="19"/>
        <end position="81"/>
    </location>
</feature>
<proteinExistence type="predicted"/>
<feature type="signal peptide" evidence="1">
    <location>
        <begin position="1"/>
        <end position="18"/>
    </location>
</feature>
<organism evidence="2 3">
    <name type="scientific">Streptacidiphilus fuscans</name>
    <dbReference type="NCBI Taxonomy" id="2789292"/>
    <lineage>
        <taxon>Bacteria</taxon>
        <taxon>Bacillati</taxon>
        <taxon>Actinomycetota</taxon>
        <taxon>Actinomycetes</taxon>
        <taxon>Kitasatosporales</taxon>
        <taxon>Streptomycetaceae</taxon>
        <taxon>Streptacidiphilus</taxon>
    </lineage>
</organism>
<keyword evidence="1" id="KW-0732">Signal</keyword>
<evidence type="ECO:0000313" key="3">
    <source>
        <dbReference type="Proteomes" id="UP000657385"/>
    </source>
</evidence>
<gene>
    <name evidence="2" type="ORF">I2501_03255</name>
</gene>
<evidence type="ECO:0000313" key="2">
    <source>
        <dbReference type="EMBL" id="MBF9067057.1"/>
    </source>
</evidence>
<accession>A0A931B0S2</accession>
<dbReference type="EMBL" id="JADPRT010000001">
    <property type="protein sequence ID" value="MBF9067057.1"/>
    <property type="molecule type" value="Genomic_DNA"/>
</dbReference>
<keyword evidence="3" id="KW-1185">Reference proteome</keyword>
<dbReference type="AlphaFoldDB" id="A0A931B0S2"/>
<sequence>MKKILALGALTLTSLAVAAPGYADTHTSTFDGGGVRAVDNHNHATTAGAVPQTIGQQLAVIPALGSGGGGHGDGAAGYVRV</sequence>
<comment type="caution">
    <text evidence="2">The sequence shown here is derived from an EMBL/GenBank/DDBJ whole genome shotgun (WGS) entry which is preliminary data.</text>
</comment>